<dbReference type="PROSITE" id="PS50110">
    <property type="entry name" value="RESPONSE_REGULATORY"/>
    <property type="match status" value="1"/>
</dbReference>
<evidence type="ECO:0000259" key="3">
    <source>
        <dbReference type="PROSITE" id="PS50110"/>
    </source>
</evidence>
<reference evidence="4" key="1">
    <citation type="journal article" date="2021" name="Environ. Microbiol.">
        <title>Genomic characterization of three novel Desulfobacterota classes expand the metabolic and phylogenetic diversity of the phylum.</title>
        <authorList>
            <person name="Murphy C.L."/>
            <person name="Biggerstaff J."/>
            <person name="Eichhorn A."/>
            <person name="Ewing E."/>
            <person name="Shahan R."/>
            <person name="Soriano D."/>
            <person name="Stewart S."/>
            <person name="VanMol K."/>
            <person name="Walker R."/>
            <person name="Walters P."/>
            <person name="Elshahed M.S."/>
            <person name="Youssef N.H."/>
        </authorList>
    </citation>
    <scope>NUCLEOTIDE SEQUENCE</scope>
    <source>
        <strain evidence="4">Zod_Metabat.24</strain>
    </source>
</reference>
<dbReference type="GO" id="GO:0000160">
    <property type="term" value="P:phosphorelay signal transduction system"/>
    <property type="evidence" value="ECO:0007669"/>
    <property type="project" value="InterPro"/>
</dbReference>
<dbReference type="InterPro" id="IPR001789">
    <property type="entry name" value="Sig_transdc_resp-reg_receiver"/>
</dbReference>
<dbReference type="Pfam" id="PF00072">
    <property type="entry name" value="Response_reg"/>
    <property type="match status" value="1"/>
</dbReference>
<dbReference type="InterPro" id="IPR050595">
    <property type="entry name" value="Bact_response_regulator"/>
</dbReference>
<accession>A0A9D8PNN4</accession>
<protein>
    <submittedName>
        <fullName evidence="4">Response regulator</fullName>
    </submittedName>
</protein>
<dbReference type="PANTHER" id="PTHR44591:SF18">
    <property type="entry name" value="REGULATORY PROTEIN"/>
    <property type="match status" value="1"/>
</dbReference>
<organism evidence="4 5">
    <name type="scientific">Candidatus Zymogenus saltonus</name>
    <dbReference type="NCBI Taxonomy" id="2844893"/>
    <lineage>
        <taxon>Bacteria</taxon>
        <taxon>Deltaproteobacteria</taxon>
        <taxon>Candidatus Zymogenia</taxon>
        <taxon>Candidatus Zymogeniales</taxon>
        <taxon>Candidatus Zymogenaceae</taxon>
        <taxon>Candidatus Zymogenus</taxon>
    </lineage>
</organism>
<gene>
    <name evidence="4" type="ORF">JW984_09850</name>
</gene>
<dbReference type="Proteomes" id="UP000809273">
    <property type="component" value="Unassembled WGS sequence"/>
</dbReference>
<dbReference type="CDD" id="cd17554">
    <property type="entry name" value="REC_TrrA-like"/>
    <property type="match status" value="1"/>
</dbReference>
<keyword evidence="1 2" id="KW-0597">Phosphoprotein</keyword>
<sequence>MPKLLIVDDDENICLLYEEDFTEEGYEVEIAKNGKECIEKLKSFSPDLIIMDIRMPEMDGIEALGKIIAKEKNIPIILNSAYSSYRDDFRSWGADAYIVKSSDISELKDKVAEILGKTA</sequence>
<dbReference type="Gene3D" id="3.40.50.2300">
    <property type="match status" value="1"/>
</dbReference>
<reference evidence="4" key="2">
    <citation type="submission" date="2021-01" db="EMBL/GenBank/DDBJ databases">
        <authorList>
            <person name="Hahn C.R."/>
            <person name="Youssef N.H."/>
            <person name="Elshahed M."/>
        </authorList>
    </citation>
    <scope>NUCLEOTIDE SEQUENCE</scope>
    <source>
        <strain evidence="4">Zod_Metabat.24</strain>
    </source>
</reference>
<comment type="caution">
    <text evidence="4">The sequence shown here is derived from an EMBL/GenBank/DDBJ whole genome shotgun (WGS) entry which is preliminary data.</text>
</comment>
<feature type="modified residue" description="4-aspartylphosphate" evidence="2">
    <location>
        <position position="52"/>
    </location>
</feature>
<evidence type="ECO:0000256" key="1">
    <source>
        <dbReference type="ARBA" id="ARBA00022553"/>
    </source>
</evidence>
<evidence type="ECO:0000256" key="2">
    <source>
        <dbReference type="PROSITE-ProRule" id="PRU00169"/>
    </source>
</evidence>
<dbReference type="AlphaFoldDB" id="A0A9D8PNN4"/>
<evidence type="ECO:0000313" key="4">
    <source>
        <dbReference type="EMBL" id="MBN1573484.1"/>
    </source>
</evidence>
<dbReference type="SUPFAM" id="SSF52172">
    <property type="entry name" value="CheY-like"/>
    <property type="match status" value="1"/>
</dbReference>
<dbReference type="PANTHER" id="PTHR44591">
    <property type="entry name" value="STRESS RESPONSE REGULATOR PROTEIN 1"/>
    <property type="match status" value="1"/>
</dbReference>
<name>A0A9D8PNN4_9DELT</name>
<evidence type="ECO:0000313" key="5">
    <source>
        <dbReference type="Proteomes" id="UP000809273"/>
    </source>
</evidence>
<proteinExistence type="predicted"/>
<dbReference type="InterPro" id="IPR011006">
    <property type="entry name" value="CheY-like_superfamily"/>
</dbReference>
<dbReference type="SMART" id="SM00448">
    <property type="entry name" value="REC"/>
    <property type="match status" value="1"/>
</dbReference>
<dbReference type="EMBL" id="JAFGIX010000050">
    <property type="protein sequence ID" value="MBN1573484.1"/>
    <property type="molecule type" value="Genomic_DNA"/>
</dbReference>
<feature type="domain" description="Response regulatory" evidence="3">
    <location>
        <begin position="3"/>
        <end position="115"/>
    </location>
</feature>